<comment type="similarity">
    <text evidence="4">Belongs to the PPR family. PCMP-H subfamily.</text>
</comment>
<dbReference type="EC" id="3.1.1.-" evidence="7"/>
<dbReference type="AlphaFoldDB" id="A0A6A6KK42"/>
<dbReference type="InterPro" id="IPR032867">
    <property type="entry name" value="DYW_dom"/>
</dbReference>
<evidence type="ECO:0000259" key="8">
    <source>
        <dbReference type="Pfam" id="PF14432"/>
    </source>
</evidence>
<evidence type="ECO:0000256" key="1">
    <source>
        <dbReference type="ARBA" id="ARBA00003534"/>
    </source>
</evidence>
<evidence type="ECO:0000256" key="3">
    <source>
        <dbReference type="ARBA" id="ARBA00005784"/>
    </source>
</evidence>
<dbReference type="Proteomes" id="UP000467840">
    <property type="component" value="Chromosome 8"/>
</dbReference>
<keyword evidence="10" id="KW-1185">Reference proteome</keyword>
<reference evidence="9 10" key="1">
    <citation type="journal article" date="2020" name="Mol. Plant">
        <title>The Chromosome-Based Rubber Tree Genome Provides New Insights into Spurge Genome Evolution and Rubber Biosynthesis.</title>
        <authorList>
            <person name="Liu J."/>
            <person name="Shi C."/>
            <person name="Shi C.C."/>
            <person name="Li W."/>
            <person name="Zhang Q.J."/>
            <person name="Zhang Y."/>
            <person name="Li K."/>
            <person name="Lu H.F."/>
            <person name="Shi C."/>
            <person name="Zhu S.T."/>
            <person name="Xiao Z.Y."/>
            <person name="Nan H."/>
            <person name="Yue Y."/>
            <person name="Zhu X.G."/>
            <person name="Wu Y."/>
            <person name="Hong X.N."/>
            <person name="Fan G.Y."/>
            <person name="Tong Y."/>
            <person name="Zhang D."/>
            <person name="Mao C.L."/>
            <person name="Liu Y.L."/>
            <person name="Hao S.J."/>
            <person name="Liu W.Q."/>
            <person name="Lv M.Q."/>
            <person name="Zhang H.B."/>
            <person name="Liu Y."/>
            <person name="Hu-Tang G.R."/>
            <person name="Wang J.P."/>
            <person name="Wang J.H."/>
            <person name="Sun Y.H."/>
            <person name="Ni S.B."/>
            <person name="Chen W.B."/>
            <person name="Zhang X.C."/>
            <person name="Jiao Y.N."/>
            <person name="Eichler E.E."/>
            <person name="Li G.H."/>
            <person name="Liu X."/>
            <person name="Gao L.Z."/>
        </authorList>
    </citation>
    <scope>NUCLEOTIDE SEQUENCE [LARGE SCALE GENOMIC DNA]</scope>
    <source>
        <strain evidence="10">cv. GT1</strain>
        <tissue evidence="9">Leaf</tissue>
    </source>
</reference>
<comment type="similarity">
    <text evidence="3 7">Belongs to the pectinacetylesterase family.</text>
</comment>
<dbReference type="GO" id="GO:0016787">
    <property type="term" value="F:hydrolase activity"/>
    <property type="evidence" value="ECO:0007669"/>
    <property type="project" value="UniProtKB-KW"/>
</dbReference>
<proteinExistence type="inferred from homology"/>
<keyword evidence="5 7" id="KW-0134">Cell wall</keyword>
<sequence length="170" mass="19538">MIKPLGYVPDIGAVLHDVEDEQKDHYLSYHSEKLAIAYGLMKTPPEAPIIVVKNLRMCDDYHLAVKLISKAANRMIIVRDTNGFHHFQEGLLRSQQPPWQFEDIVLVGAPKSMILYFFNWKRVKLRYCDGASFSGDSKNEMNTSAIYQDVFNLKSVNVKRMQTDFNPSIN</sequence>
<evidence type="ECO:0000313" key="9">
    <source>
        <dbReference type="EMBL" id="KAF2289320.1"/>
    </source>
</evidence>
<comment type="subcellular location">
    <subcellularLocation>
        <location evidence="2 7">Secreted</location>
        <location evidence="2 7">Cell wall</location>
    </subcellularLocation>
</comment>
<protein>
    <recommendedName>
        <fullName evidence="7">Pectin acetylesterase</fullName>
        <ecNumber evidence="7">3.1.1.-</ecNumber>
    </recommendedName>
</protein>
<gene>
    <name evidence="9" type="ORF">GH714_034744</name>
</gene>
<dbReference type="Pfam" id="PF14432">
    <property type="entry name" value="DYW_deaminase"/>
    <property type="match status" value="1"/>
</dbReference>
<dbReference type="Pfam" id="PF03283">
    <property type="entry name" value="PAE"/>
    <property type="match status" value="1"/>
</dbReference>
<comment type="function">
    <text evidence="1 7">Hydrolyzes acetyl esters in homogalacturonan regions of pectin. In type I primary cell wall, galacturonic acid residues of pectin can be acetylated at the O-2 and O-3 positions. Decreasing the degree of acetylation of pectin gels in vitro alters their physical properties.</text>
</comment>
<dbReference type="EMBL" id="JAAGAX010000016">
    <property type="protein sequence ID" value="KAF2289320.1"/>
    <property type="molecule type" value="Genomic_DNA"/>
</dbReference>
<dbReference type="InterPro" id="IPR004963">
    <property type="entry name" value="PAE/NOTUM"/>
</dbReference>
<comment type="caution">
    <text evidence="9">The sequence shown here is derived from an EMBL/GenBank/DDBJ whole genome shotgun (WGS) entry which is preliminary data.</text>
</comment>
<evidence type="ECO:0000256" key="7">
    <source>
        <dbReference type="RuleBase" id="RU363114"/>
    </source>
</evidence>
<dbReference type="GO" id="GO:0008270">
    <property type="term" value="F:zinc ion binding"/>
    <property type="evidence" value="ECO:0007669"/>
    <property type="project" value="InterPro"/>
</dbReference>
<feature type="domain" description="DYW" evidence="8">
    <location>
        <begin position="6"/>
        <end position="91"/>
    </location>
</feature>
<dbReference type="GO" id="GO:0071555">
    <property type="term" value="P:cell wall organization"/>
    <property type="evidence" value="ECO:0007669"/>
    <property type="project" value="UniProtKB-KW"/>
</dbReference>
<accession>A0A6A6KK42</accession>
<keyword evidence="6 7" id="KW-0961">Cell wall biogenesis/degradation</keyword>
<keyword evidence="7" id="KW-0378">Hydrolase</keyword>
<evidence type="ECO:0000256" key="6">
    <source>
        <dbReference type="ARBA" id="ARBA00023316"/>
    </source>
</evidence>
<name>A0A6A6KK42_HEVBR</name>
<keyword evidence="7" id="KW-0964">Secreted</keyword>
<evidence type="ECO:0000256" key="2">
    <source>
        <dbReference type="ARBA" id="ARBA00004191"/>
    </source>
</evidence>
<evidence type="ECO:0000256" key="4">
    <source>
        <dbReference type="ARBA" id="ARBA00006643"/>
    </source>
</evidence>
<evidence type="ECO:0000313" key="10">
    <source>
        <dbReference type="Proteomes" id="UP000467840"/>
    </source>
</evidence>
<organism evidence="9 10">
    <name type="scientific">Hevea brasiliensis</name>
    <name type="common">Para rubber tree</name>
    <name type="synonym">Siphonia brasiliensis</name>
    <dbReference type="NCBI Taxonomy" id="3981"/>
    <lineage>
        <taxon>Eukaryota</taxon>
        <taxon>Viridiplantae</taxon>
        <taxon>Streptophyta</taxon>
        <taxon>Embryophyta</taxon>
        <taxon>Tracheophyta</taxon>
        <taxon>Spermatophyta</taxon>
        <taxon>Magnoliopsida</taxon>
        <taxon>eudicotyledons</taxon>
        <taxon>Gunneridae</taxon>
        <taxon>Pentapetalae</taxon>
        <taxon>rosids</taxon>
        <taxon>fabids</taxon>
        <taxon>Malpighiales</taxon>
        <taxon>Euphorbiaceae</taxon>
        <taxon>Crotonoideae</taxon>
        <taxon>Micrandreae</taxon>
        <taxon>Hevea</taxon>
    </lineage>
</organism>
<evidence type="ECO:0000256" key="5">
    <source>
        <dbReference type="ARBA" id="ARBA00022512"/>
    </source>
</evidence>